<dbReference type="EMBL" id="WJIE01000018">
    <property type="protein sequence ID" value="MRG97554.1"/>
    <property type="molecule type" value="Genomic_DNA"/>
</dbReference>
<proteinExistence type="predicted"/>
<sequence>MIVRPTFPSRMLLALFLVACGSEEEEDARVIVGLTTDMAVGFDIHEIERTTKVDGVVTHAERLSYGAGELSLPAELPIVARDDAAIEVSLVAFRKGEASPVVTRLAGTRAQGGRTLFLPVSLDEACAGVSCAGHTTCVEGACLDPFLAQGTLEDHDPAWITTAEDACKTRSSGEPTVEIGQGHDAFAPLAEGEVVPIEPGPQGGHHVWLALRVTGLRQMGSRLRVGGLFPDLGYEVPPFTSQVTLRKAGDHCELYGVRFQVDRGVPVEAIRGLPLDVELVLSDPNDDAATATTRVVIAP</sequence>
<comment type="caution">
    <text evidence="1">The sequence shown here is derived from an EMBL/GenBank/DDBJ whole genome shotgun (WGS) entry which is preliminary data.</text>
</comment>
<organism evidence="1 2">
    <name type="scientific">Polyangium spumosum</name>
    <dbReference type="NCBI Taxonomy" id="889282"/>
    <lineage>
        <taxon>Bacteria</taxon>
        <taxon>Pseudomonadati</taxon>
        <taxon>Myxococcota</taxon>
        <taxon>Polyangia</taxon>
        <taxon>Polyangiales</taxon>
        <taxon>Polyangiaceae</taxon>
        <taxon>Polyangium</taxon>
    </lineage>
</organism>
<gene>
    <name evidence="1" type="ORF">GF068_37335</name>
</gene>
<keyword evidence="2" id="KW-1185">Reference proteome</keyword>
<evidence type="ECO:0000313" key="2">
    <source>
        <dbReference type="Proteomes" id="UP000440224"/>
    </source>
</evidence>
<name>A0A6N7Q5J7_9BACT</name>
<evidence type="ECO:0000313" key="1">
    <source>
        <dbReference type="EMBL" id="MRG97554.1"/>
    </source>
</evidence>
<protein>
    <submittedName>
        <fullName evidence="1">Uncharacterized protein</fullName>
    </submittedName>
</protein>
<dbReference type="AlphaFoldDB" id="A0A6N7Q5J7"/>
<dbReference type="RefSeq" id="WP_153824335.1">
    <property type="nucleotide sequence ID" value="NZ_WJIE01000018.1"/>
</dbReference>
<dbReference type="Proteomes" id="UP000440224">
    <property type="component" value="Unassembled WGS sequence"/>
</dbReference>
<dbReference type="OrthoDB" id="5501812at2"/>
<reference evidence="1 2" key="1">
    <citation type="submission" date="2019-10" db="EMBL/GenBank/DDBJ databases">
        <title>A soil myxobacterium in the family Polyangiaceae.</title>
        <authorList>
            <person name="Li Y."/>
            <person name="Wang J."/>
        </authorList>
    </citation>
    <scope>NUCLEOTIDE SEQUENCE [LARGE SCALE GENOMIC DNA]</scope>
    <source>
        <strain evidence="1 2">DSM 14734</strain>
    </source>
</reference>
<accession>A0A6N7Q5J7</accession>